<feature type="transmembrane region" description="Helical" evidence="2">
    <location>
        <begin position="29"/>
        <end position="51"/>
    </location>
</feature>
<evidence type="ECO:0000313" key="4">
    <source>
        <dbReference type="Proteomes" id="UP001281761"/>
    </source>
</evidence>
<accession>A0ABQ9XC33</accession>
<comment type="caution">
    <text evidence="3">The sequence shown here is derived from an EMBL/GenBank/DDBJ whole genome shotgun (WGS) entry which is preliminary data.</text>
</comment>
<evidence type="ECO:0000256" key="2">
    <source>
        <dbReference type="SAM" id="Phobius"/>
    </source>
</evidence>
<gene>
    <name evidence="3" type="ORF">BLNAU_14998</name>
</gene>
<feature type="region of interest" description="Disordered" evidence="1">
    <location>
        <begin position="204"/>
        <end position="223"/>
    </location>
</feature>
<reference evidence="3 4" key="1">
    <citation type="journal article" date="2022" name="bioRxiv">
        <title>Genomics of Preaxostyla Flagellates Illuminates Evolutionary Transitions and the Path Towards Mitochondrial Loss.</title>
        <authorList>
            <person name="Novak L.V.F."/>
            <person name="Treitli S.C."/>
            <person name="Pyrih J."/>
            <person name="Halakuc P."/>
            <person name="Pipaliya S.V."/>
            <person name="Vacek V."/>
            <person name="Brzon O."/>
            <person name="Soukal P."/>
            <person name="Eme L."/>
            <person name="Dacks J.B."/>
            <person name="Karnkowska A."/>
            <person name="Elias M."/>
            <person name="Hampl V."/>
        </authorList>
    </citation>
    <scope>NUCLEOTIDE SEQUENCE [LARGE SCALE GENOMIC DNA]</scope>
    <source>
        <strain evidence="3">NAU3</strain>
        <tissue evidence="3">Gut</tissue>
    </source>
</reference>
<organism evidence="3 4">
    <name type="scientific">Blattamonas nauphoetae</name>
    <dbReference type="NCBI Taxonomy" id="2049346"/>
    <lineage>
        <taxon>Eukaryota</taxon>
        <taxon>Metamonada</taxon>
        <taxon>Preaxostyla</taxon>
        <taxon>Oxymonadida</taxon>
        <taxon>Blattamonas</taxon>
    </lineage>
</organism>
<feature type="region of interest" description="Disordered" evidence="1">
    <location>
        <begin position="261"/>
        <end position="307"/>
    </location>
</feature>
<protein>
    <submittedName>
        <fullName evidence="3">Uncharacterized protein</fullName>
    </submittedName>
</protein>
<evidence type="ECO:0000313" key="3">
    <source>
        <dbReference type="EMBL" id="KAK2950076.1"/>
    </source>
</evidence>
<keyword evidence="2" id="KW-0472">Membrane</keyword>
<evidence type="ECO:0000256" key="1">
    <source>
        <dbReference type="SAM" id="MobiDB-lite"/>
    </source>
</evidence>
<proteinExistence type="predicted"/>
<keyword evidence="2" id="KW-1133">Transmembrane helix</keyword>
<keyword evidence="2" id="KW-0812">Transmembrane</keyword>
<sequence length="307" mass="34675">MTQPGQFTLQDRPYYKPRKNVVLKNKPRYCLSIIFAIIGSALTIGGIVFLVVVTQPIVVAIALISFGLFIGLLFQLFACRFAIIYTLELDFENDKFIMDAGGNCCSTACSNVRRRDELPLEDLFGLFVAGWKTMVTPKIRSDAYDANGDYHPIPDLPKKPTYLVRAITQMGLSYCPNYYFPLNQVQEIYDAWNEYQGWAVQNGKRSANIQPPPGTNAYGQPVPIPRHTYQQQLQQQQQLYPQQQYVQQQTNQQAYVQPPAQQGLYQPEYSVQNGSYPPPDTLPGGNTHYFPAEQAADPGISDEKRVS</sequence>
<name>A0ABQ9XC33_9EUKA</name>
<dbReference type="EMBL" id="JARBJD010000143">
    <property type="protein sequence ID" value="KAK2950076.1"/>
    <property type="molecule type" value="Genomic_DNA"/>
</dbReference>
<dbReference type="Proteomes" id="UP001281761">
    <property type="component" value="Unassembled WGS sequence"/>
</dbReference>
<keyword evidence="4" id="KW-1185">Reference proteome</keyword>
<feature type="transmembrane region" description="Helical" evidence="2">
    <location>
        <begin position="57"/>
        <end position="78"/>
    </location>
</feature>
<feature type="compositionally biased region" description="Polar residues" evidence="1">
    <location>
        <begin position="261"/>
        <end position="275"/>
    </location>
</feature>